<name>A0A9X3KPD4_9HYPH</name>
<proteinExistence type="predicted"/>
<dbReference type="Proteomes" id="UP001151018">
    <property type="component" value="Unassembled WGS sequence"/>
</dbReference>
<evidence type="ECO:0000256" key="2">
    <source>
        <dbReference type="ARBA" id="ARBA00023172"/>
    </source>
</evidence>
<comment type="caution">
    <text evidence="4">The sequence shown here is derived from an EMBL/GenBank/DDBJ whole genome shotgun (WGS) entry which is preliminary data.</text>
</comment>
<dbReference type="InterPro" id="IPR010998">
    <property type="entry name" value="Integrase_recombinase_N"/>
</dbReference>
<keyword evidence="2" id="KW-0233">DNA recombination</keyword>
<dbReference type="Gene3D" id="1.10.150.130">
    <property type="match status" value="1"/>
</dbReference>
<sequence>MKMMPVRRLRGTGKMEGKLVGVHEVKAKLADGSTVTYYYAWRGKGAPRMTSKPGTKAFTAEFIRLTKHREKFTYQGTVGSLIADFRATAKYKKLAVTTRKDYERMKQETLHRVASTMKDAPRSADMHLGLLARVFAWAKDNEIILRNPLERVEHLHEGTRRDCVWTMDQINTVLTKAAPHIRNVACIALWTMQRQADILTMPMIAFDGQRVSIKQGKTGARVRITAAPAILPILQDAKDSGRQRVLVNSFGQNWTASGFKSSWRKEMARLKIKGVTFHDLRGTAITYAYAHLNRSHEDKVQLIAEISGHSREEAEGIIRRHYLAGQEVIDAISKGTR</sequence>
<dbReference type="SUPFAM" id="SSF56349">
    <property type="entry name" value="DNA breaking-rejoining enzymes"/>
    <property type="match status" value="1"/>
</dbReference>
<dbReference type="InterPro" id="IPR002104">
    <property type="entry name" value="Integrase_catalytic"/>
</dbReference>
<dbReference type="GO" id="GO:0015074">
    <property type="term" value="P:DNA integration"/>
    <property type="evidence" value="ECO:0007669"/>
    <property type="project" value="InterPro"/>
</dbReference>
<dbReference type="RefSeq" id="WP_269834293.1">
    <property type="nucleotide sequence ID" value="NZ_JAPZLN010000001.1"/>
</dbReference>
<dbReference type="InterPro" id="IPR011010">
    <property type="entry name" value="DNA_brk_join_enz"/>
</dbReference>
<reference evidence="4" key="1">
    <citation type="submission" date="2022-12" db="EMBL/GenBank/DDBJ databases">
        <title>Draft genome sequences of 22 rhizogenic Agrobacterium biovar 1 strains, the causative agent of hairy root disease.</title>
        <authorList>
            <person name="Kim N."/>
            <person name="Vargas P."/>
            <person name="Rediers H."/>
        </authorList>
    </citation>
    <scope>NUCLEOTIDE SEQUENCE</scope>
    <source>
        <strain evidence="4">ST15.13.006</strain>
    </source>
</reference>
<dbReference type="GO" id="GO:0006310">
    <property type="term" value="P:DNA recombination"/>
    <property type="evidence" value="ECO:0007669"/>
    <property type="project" value="UniProtKB-KW"/>
</dbReference>
<gene>
    <name evidence="4" type="ORF">O9X88_13055</name>
</gene>
<accession>A0A9X3KPD4</accession>
<keyword evidence="1" id="KW-0238">DNA-binding</keyword>
<dbReference type="InterPro" id="IPR013762">
    <property type="entry name" value="Integrase-like_cat_sf"/>
</dbReference>
<feature type="domain" description="Tyr recombinase" evidence="3">
    <location>
        <begin position="160"/>
        <end position="337"/>
    </location>
</feature>
<dbReference type="EMBL" id="JAPZLR010000008">
    <property type="protein sequence ID" value="MCZ7938480.1"/>
    <property type="molecule type" value="Genomic_DNA"/>
</dbReference>
<dbReference type="AlphaFoldDB" id="A0A9X3KPD4"/>
<evidence type="ECO:0000313" key="5">
    <source>
        <dbReference type="Proteomes" id="UP001151018"/>
    </source>
</evidence>
<evidence type="ECO:0000259" key="3">
    <source>
        <dbReference type="PROSITE" id="PS51898"/>
    </source>
</evidence>
<evidence type="ECO:0000256" key="1">
    <source>
        <dbReference type="ARBA" id="ARBA00023125"/>
    </source>
</evidence>
<dbReference type="Gene3D" id="1.10.443.10">
    <property type="entry name" value="Intergrase catalytic core"/>
    <property type="match status" value="1"/>
</dbReference>
<dbReference type="PROSITE" id="PS51898">
    <property type="entry name" value="TYR_RECOMBINASE"/>
    <property type="match status" value="1"/>
</dbReference>
<evidence type="ECO:0000313" key="4">
    <source>
        <dbReference type="EMBL" id="MCZ7938480.1"/>
    </source>
</evidence>
<protein>
    <submittedName>
        <fullName evidence="4">Integrase</fullName>
    </submittedName>
</protein>
<organism evidence="4 5">
    <name type="scientific">Agrobacterium salinitolerans</name>
    <dbReference type="NCBI Taxonomy" id="1183413"/>
    <lineage>
        <taxon>Bacteria</taxon>
        <taxon>Pseudomonadati</taxon>
        <taxon>Pseudomonadota</taxon>
        <taxon>Alphaproteobacteria</taxon>
        <taxon>Hyphomicrobiales</taxon>
        <taxon>Rhizobiaceae</taxon>
        <taxon>Rhizobium/Agrobacterium group</taxon>
        <taxon>Agrobacterium</taxon>
    </lineage>
</organism>
<dbReference type="GO" id="GO:0003677">
    <property type="term" value="F:DNA binding"/>
    <property type="evidence" value="ECO:0007669"/>
    <property type="project" value="UniProtKB-KW"/>
</dbReference>
<dbReference type="GeneID" id="79861832"/>